<dbReference type="PANTHER" id="PTHR42085:SF1">
    <property type="entry name" value="F-BOX DOMAIN-CONTAINING PROTEIN"/>
    <property type="match status" value="1"/>
</dbReference>
<dbReference type="PANTHER" id="PTHR42085">
    <property type="entry name" value="F-BOX DOMAIN-CONTAINING PROTEIN"/>
    <property type="match status" value="1"/>
</dbReference>
<proteinExistence type="predicted"/>
<dbReference type="InterPro" id="IPR038883">
    <property type="entry name" value="AN11006-like"/>
</dbReference>
<organism evidence="1 2">
    <name type="scientific">Setomelanomma holmii</name>
    <dbReference type="NCBI Taxonomy" id="210430"/>
    <lineage>
        <taxon>Eukaryota</taxon>
        <taxon>Fungi</taxon>
        <taxon>Dikarya</taxon>
        <taxon>Ascomycota</taxon>
        <taxon>Pezizomycotina</taxon>
        <taxon>Dothideomycetes</taxon>
        <taxon>Pleosporomycetidae</taxon>
        <taxon>Pleosporales</taxon>
        <taxon>Pleosporineae</taxon>
        <taxon>Phaeosphaeriaceae</taxon>
        <taxon>Setomelanomma</taxon>
    </lineage>
</organism>
<dbReference type="EMBL" id="ML978192">
    <property type="protein sequence ID" value="KAF2030274.1"/>
    <property type="molecule type" value="Genomic_DNA"/>
</dbReference>
<protein>
    <submittedName>
        <fullName evidence="1">Uncharacterized protein</fullName>
    </submittedName>
</protein>
<name>A0A9P4H9Q9_9PLEO</name>
<keyword evidence="2" id="KW-1185">Reference proteome</keyword>
<dbReference type="OrthoDB" id="3791020at2759"/>
<evidence type="ECO:0000313" key="1">
    <source>
        <dbReference type="EMBL" id="KAF2030274.1"/>
    </source>
</evidence>
<evidence type="ECO:0000313" key="2">
    <source>
        <dbReference type="Proteomes" id="UP000799777"/>
    </source>
</evidence>
<reference evidence="1" key="1">
    <citation type="journal article" date="2020" name="Stud. Mycol.">
        <title>101 Dothideomycetes genomes: a test case for predicting lifestyles and emergence of pathogens.</title>
        <authorList>
            <person name="Haridas S."/>
            <person name="Albert R."/>
            <person name="Binder M."/>
            <person name="Bloem J."/>
            <person name="Labutti K."/>
            <person name="Salamov A."/>
            <person name="Andreopoulos B."/>
            <person name="Baker S."/>
            <person name="Barry K."/>
            <person name="Bills G."/>
            <person name="Bluhm B."/>
            <person name="Cannon C."/>
            <person name="Castanera R."/>
            <person name="Culley D."/>
            <person name="Daum C."/>
            <person name="Ezra D."/>
            <person name="Gonzalez J."/>
            <person name="Henrissat B."/>
            <person name="Kuo A."/>
            <person name="Liang C."/>
            <person name="Lipzen A."/>
            <person name="Lutzoni F."/>
            <person name="Magnuson J."/>
            <person name="Mondo S."/>
            <person name="Nolan M."/>
            <person name="Ohm R."/>
            <person name="Pangilinan J."/>
            <person name="Park H.-J."/>
            <person name="Ramirez L."/>
            <person name="Alfaro M."/>
            <person name="Sun H."/>
            <person name="Tritt A."/>
            <person name="Yoshinaga Y."/>
            <person name="Zwiers L.-H."/>
            <person name="Turgeon B."/>
            <person name="Goodwin S."/>
            <person name="Spatafora J."/>
            <person name="Crous P."/>
            <person name="Grigoriev I."/>
        </authorList>
    </citation>
    <scope>NUCLEOTIDE SEQUENCE</scope>
    <source>
        <strain evidence="1">CBS 110217</strain>
    </source>
</reference>
<gene>
    <name evidence="1" type="ORF">EK21DRAFT_112191</name>
</gene>
<comment type="caution">
    <text evidence="1">The sequence shown here is derived from an EMBL/GenBank/DDBJ whole genome shotgun (WGS) entry which is preliminary data.</text>
</comment>
<sequence>MTRQGAPQSLEDATVRPDALQLLTLPGEIRNHVYTFACDHNEVKLTRSPSCKVQENPQEELSEGRQFYNLTQVCRQIRTEFLPIYRHTSKVRLQYIDLPAYLKDCVIHPSDEAASIGNITFDVFSDGEMSDNEDYRPVADGKIDILPVMMLCKHGPNLHIRCGTIACKWCGSKSHRSDFEDTLNALFRLQEHPALAEYLKDAVAAAKLQYPPRLTFEIRGDHWKSWMKDWKAGHSVNFGNEDMKSWCEGVGLRIDSLAGASRFERHGEA</sequence>
<accession>A0A9P4H9Q9</accession>
<dbReference type="AlphaFoldDB" id="A0A9P4H9Q9"/>
<dbReference type="Proteomes" id="UP000799777">
    <property type="component" value="Unassembled WGS sequence"/>
</dbReference>